<feature type="region of interest" description="Disordered" evidence="1">
    <location>
        <begin position="517"/>
        <end position="537"/>
    </location>
</feature>
<sequence>MPNLEIKTVYVLGTVGKKGYTPQLRDPEATQPNAAALGTRVHTHWGDLLHQGRVRHRDQIGLVVALNRQTPGLGDEVDDFLKYTARIVRADLLDRVGKSTVWMPEVLFGYPDSVRAEQVRLRDAIVGEDPGLLWFHTRRYFNIGSASSLEEVLNRLLYDPDYRLKLKKNEIGAQFAHFSHIHQIPYPGDNWRLANMNQFLYFIGQAGKELASYEQLIGVMRALSSWSFHGYVNQESENPHVISSGSRWDAHGFEVVEETSENHDLVAWYRDEIYSSKGSKNYLFDPARFDPHQAKQFMDALFSGKIRARMVELKVQTALNGRRTDNDQLVPINFEPEVPDYYYVDVAHSLTSALQLMVRLMDGAEGYHAQRLTEIYHPDKRVRRRAMIRAQRVMGLLLDGVHLQRIYCPFIDNRQWRDTYGVPPNFNSTEMLNRFASGRFIDDIQGVADPNSEGYSLNRQQLVWAITLAHERLVAARVARNIPEASCISYKTRIARKPTPAQRQKVEVVGGDLFDQRPPTWDTVESQLPQEELVEEY</sequence>
<evidence type="ECO:0000256" key="1">
    <source>
        <dbReference type="SAM" id="MobiDB-lite"/>
    </source>
</evidence>
<gene>
    <name evidence="2" type="ORF">A2690_02735</name>
</gene>
<dbReference type="Proteomes" id="UP000178372">
    <property type="component" value="Unassembled WGS sequence"/>
</dbReference>
<protein>
    <submittedName>
        <fullName evidence="2">Uncharacterized protein</fullName>
    </submittedName>
</protein>
<dbReference type="EMBL" id="MFZF01000018">
    <property type="protein sequence ID" value="OGK16278.1"/>
    <property type="molecule type" value="Genomic_DNA"/>
</dbReference>
<reference evidence="2 3" key="1">
    <citation type="journal article" date="2016" name="Nat. Commun.">
        <title>Thousands of microbial genomes shed light on interconnected biogeochemical processes in an aquifer system.</title>
        <authorList>
            <person name="Anantharaman K."/>
            <person name="Brown C.T."/>
            <person name="Hug L.A."/>
            <person name="Sharon I."/>
            <person name="Castelle C.J."/>
            <person name="Probst A.J."/>
            <person name="Thomas B.C."/>
            <person name="Singh A."/>
            <person name="Wilkins M.J."/>
            <person name="Karaoz U."/>
            <person name="Brodie E.L."/>
            <person name="Williams K.H."/>
            <person name="Hubbard S.S."/>
            <person name="Banfield J.F."/>
        </authorList>
    </citation>
    <scope>NUCLEOTIDE SEQUENCE [LARGE SCALE GENOMIC DNA]</scope>
</reference>
<organism evidence="2 3">
    <name type="scientific">Candidatus Roizmanbacteria bacterium RIFCSPHIGHO2_01_FULL_39_12b</name>
    <dbReference type="NCBI Taxonomy" id="1802030"/>
    <lineage>
        <taxon>Bacteria</taxon>
        <taxon>Candidatus Roizmaniibacteriota</taxon>
    </lineage>
</organism>
<accession>A0A1F7GBI7</accession>
<proteinExistence type="predicted"/>
<comment type="caution">
    <text evidence="2">The sequence shown here is derived from an EMBL/GenBank/DDBJ whole genome shotgun (WGS) entry which is preliminary data.</text>
</comment>
<evidence type="ECO:0000313" key="3">
    <source>
        <dbReference type="Proteomes" id="UP000178372"/>
    </source>
</evidence>
<evidence type="ECO:0000313" key="2">
    <source>
        <dbReference type="EMBL" id="OGK16278.1"/>
    </source>
</evidence>
<name>A0A1F7GBI7_9BACT</name>
<dbReference type="AlphaFoldDB" id="A0A1F7GBI7"/>